<keyword evidence="2" id="KW-1185">Reference proteome</keyword>
<dbReference type="RefSeq" id="WP_214171551.1">
    <property type="nucleotide sequence ID" value="NZ_JAHCVJ010000004.1"/>
</dbReference>
<sequence length="187" mass="20714">MPQVSSIDRLPPDIKTQLQQLLQDPRVTQLGATAKINEILAADGHPERVSKSAVNRYSMQMAEVGEELRQSREIANMWIGKLGTAPEGNVGMLAIEIIKTMSFELAMVLKRGDMDSESAPGTIKMIKELALTCMRLEKSANDNMKREKEIRTQFAEEAAKTASETARAAGVSPDTVDRIWKEVLRMA</sequence>
<dbReference type="AlphaFoldDB" id="A0AAW4L5D7"/>
<accession>A0AAW4L5D7</accession>
<organism evidence="1 2">
    <name type="scientific">Geoanaerobacter pelophilus</name>
    <dbReference type="NCBI Taxonomy" id="60036"/>
    <lineage>
        <taxon>Bacteria</taxon>
        <taxon>Pseudomonadati</taxon>
        <taxon>Thermodesulfobacteriota</taxon>
        <taxon>Desulfuromonadia</taxon>
        <taxon>Geobacterales</taxon>
        <taxon>Geobacteraceae</taxon>
        <taxon>Geoanaerobacter</taxon>
    </lineage>
</organism>
<dbReference type="Proteomes" id="UP000811899">
    <property type="component" value="Unassembled WGS sequence"/>
</dbReference>
<evidence type="ECO:0000313" key="2">
    <source>
        <dbReference type="Proteomes" id="UP000811899"/>
    </source>
</evidence>
<dbReference type="EMBL" id="JAHCVJ010000004">
    <property type="protein sequence ID" value="MBT0664767.1"/>
    <property type="molecule type" value="Genomic_DNA"/>
</dbReference>
<dbReference type="Pfam" id="PF11985">
    <property type="entry name" value="Phage_Mu_Gp27"/>
    <property type="match status" value="1"/>
</dbReference>
<comment type="caution">
    <text evidence="1">The sequence shown here is derived from an EMBL/GenBank/DDBJ whole genome shotgun (WGS) entry which is preliminary data.</text>
</comment>
<gene>
    <name evidence="1" type="ORF">KI809_10690</name>
</gene>
<reference evidence="1 2" key="1">
    <citation type="submission" date="2021-05" db="EMBL/GenBank/DDBJ databases">
        <title>The draft genome of Geobacter pelophilus DSM 12255.</title>
        <authorList>
            <person name="Xu Z."/>
            <person name="Masuda Y."/>
            <person name="Itoh H."/>
            <person name="Senoo K."/>
        </authorList>
    </citation>
    <scope>NUCLEOTIDE SEQUENCE [LARGE SCALE GENOMIC DNA]</scope>
    <source>
        <strain evidence="1 2">DSM 12255</strain>
    </source>
</reference>
<dbReference type="InterPro" id="IPR021874">
    <property type="entry name" value="Phage_Mu_Gp27"/>
</dbReference>
<proteinExistence type="predicted"/>
<evidence type="ECO:0000313" key="1">
    <source>
        <dbReference type="EMBL" id="MBT0664767.1"/>
    </source>
</evidence>
<name>A0AAW4L5D7_9BACT</name>
<protein>
    <submittedName>
        <fullName evidence="1">DUF3486 family protein</fullName>
    </submittedName>
</protein>